<evidence type="ECO:0008006" key="3">
    <source>
        <dbReference type="Google" id="ProtNLM"/>
    </source>
</evidence>
<keyword evidence="2" id="KW-1185">Reference proteome</keyword>
<accession>A0A4U7JJC8</accession>
<dbReference type="AlphaFoldDB" id="A0A4U7JJC8"/>
<sequence length="290" mass="33829">MKQCALCRQEVEQLELSHIVPKFVVRYLKKTSIGAIRNLQNPDKVVQDSEKHYLLCSDCESLFNVYETKFANTFFHPYMTGNKKIFQFDSDAYYFLTSVSWRSLYLDILDFVEHSEEVGIDMETLTCFIEREKVMRSYLLKKQSTVPRIENHMFFFEDIKSISQELIETRPHITMHRSIGSYTFFNKTLKTLATVTNMMGIVVFTLYNKSKQEKLVNTEIINGTGVIKAENQIIEGVCGSKLIEMLNNAKELAANISDKQREIINNRVKTKVEDFRKSKAFEDLKKDFNL</sequence>
<dbReference type="Proteomes" id="UP000306409">
    <property type="component" value="Chromosome"/>
</dbReference>
<gene>
    <name evidence="1" type="ORF">EHE19_002190</name>
</gene>
<dbReference type="KEGG" id="rher:EHE19_002190"/>
<dbReference type="OrthoDB" id="5518417at2"/>
<proteinExistence type="predicted"/>
<dbReference type="EMBL" id="CP061336">
    <property type="protein sequence ID" value="QNU67373.1"/>
    <property type="molecule type" value="Genomic_DNA"/>
</dbReference>
<reference evidence="1 2" key="1">
    <citation type="submission" date="2020-09" db="EMBL/GenBank/DDBJ databases">
        <title>Characterization and genome sequencing of Ruminiclostridium sp. nov. MA18.</title>
        <authorList>
            <person name="Rettenmaier R."/>
            <person name="Kowollik M.-L."/>
            <person name="Liebl W."/>
            <person name="Zverlov V."/>
        </authorList>
    </citation>
    <scope>NUCLEOTIDE SEQUENCE [LARGE SCALE GENOMIC DNA]</scope>
    <source>
        <strain evidence="1 2">MA18</strain>
    </source>
</reference>
<evidence type="ECO:0000313" key="1">
    <source>
        <dbReference type="EMBL" id="QNU67373.1"/>
    </source>
</evidence>
<dbReference type="RefSeq" id="WP_137697716.1">
    <property type="nucleotide sequence ID" value="NZ_CP061336.1"/>
</dbReference>
<protein>
    <recommendedName>
        <fullName evidence="3">HNH endonuclease</fullName>
    </recommendedName>
</protein>
<organism evidence="1 2">
    <name type="scientific">Ruminiclostridium herbifermentans</name>
    <dbReference type="NCBI Taxonomy" id="2488810"/>
    <lineage>
        <taxon>Bacteria</taxon>
        <taxon>Bacillati</taxon>
        <taxon>Bacillota</taxon>
        <taxon>Clostridia</taxon>
        <taxon>Eubacteriales</taxon>
        <taxon>Oscillospiraceae</taxon>
        <taxon>Ruminiclostridium</taxon>
    </lineage>
</organism>
<name>A0A4U7JJC8_9FIRM</name>
<evidence type="ECO:0000313" key="2">
    <source>
        <dbReference type="Proteomes" id="UP000306409"/>
    </source>
</evidence>